<feature type="compositionally biased region" description="Basic residues" evidence="1">
    <location>
        <begin position="1"/>
        <end position="14"/>
    </location>
</feature>
<evidence type="ECO:0000256" key="1">
    <source>
        <dbReference type="SAM" id="MobiDB-lite"/>
    </source>
</evidence>
<evidence type="ECO:0000259" key="2">
    <source>
        <dbReference type="Pfam" id="PF06381"/>
    </source>
</evidence>
<organism evidence="3">
    <name type="scientific">Rouxiella sp. WC2420</name>
    <dbReference type="NCBI Taxonomy" id="3234145"/>
    <lineage>
        <taxon>Bacteria</taxon>
        <taxon>Pseudomonadati</taxon>
        <taxon>Pseudomonadota</taxon>
        <taxon>Gammaproteobacteria</taxon>
        <taxon>Enterobacterales</taxon>
        <taxon>Yersiniaceae</taxon>
        <taxon>Rouxiella</taxon>
    </lineage>
</organism>
<dbReference type="RefSeq" id="WP_369788322.1">
    <property type="nucleotide sequence ID" value="NZ_CP165628.1"/>
</dbReference>
<reference evidence="3" key="1">
    <citation type="submission" date="2024-07" db="EMBL/GenBank/DDBJ databases">
        <authorList>
            <person name="Biller S.J."/>
        </authorList>
    </citation>
    <scope>NUCLEOTIDE SEQUENCE</scope>
    <source>
        <strain evidence="3">WC2420</strain>
    </source>
</reference>
<name>A0AB39VKC9_9GAMM</name>
<dbReference type="AlphaFoldDB" id="A0AB39VKC9"/>
<proteinExistence type="predicted"/>
<dbReference type="Pfam" id="PF06381">
    <property type="entry name" value="Phage_portal_3"/>
    <property type="match status" value="1"/>
</dbReference>
<dbReference type="EMBL" id="CP165628">
    <property type="protein sequence ID" value="XDU70880.1"/>
    <property type="molecule type" value="Genomic_DNA"/>
</dbReference>
<feature type="region of interest" description="Disordered" evidence="1">
    <location>
        <begin position="459"/>
        <end position="510"/>
    </location>
</feature>
<accession>A0AB39VKC9</accession>
<feature type="domain" description="Anti-CBASS protein Acb1-like N-terminal" evidence="2">
    <location>
        <begin position="98"/>
        <end position="448"/>
    </location>
</feature>
<sequence>MTNKTQRRNARRASARPERKRFAVSQSLRDKIEQNGYIPTYNEVKALYGPAKTLGAPKEAVLAMDHSLDSGGAYSLLQHAFEHGQFPALGPSFMGYAALSSLTQNGLIRACIETLADDMTREWIEIDAVDDNGLGEEKKKLQDAMIDYRIHDICHKAAEFDGYFGGCLIFIDTGAKDDLLLTPLDISEKSAELKDFKRFTLIEPINIFPGTYESTDPLSPSYYKPQTWWVLGKQVHSSRLIRVCGNEVPVILKPTYNFLGLPQAQILYDYVIHFQDARQAEARLLEKFSLTVLKTDMEDILTNPNATGSLDPRLEYMAAYRTNDGVLAIDKEMEDIVNIVTPMNGVTDIVRQQLEFVVMINRTNVVKTLGLSPAGFNSGDADIKNNNDHTSSQQEKVLRGPLQKMLDVLQIVVLGSYEKSVKFKFVGLNEEDDAAIATTQKTKADTDAVLIEEGVISQAESRKRLSEDPHSGYSGIEIGDLPESGHGDETQGGEGDQGKRWAPVGVSKEA</sequence>
<evidence type="ECO:0000313" key="3">
    <source>
        <dbReference type="EMBL" id="XDU70880.1"/>
    </source>
</evidence>
<gene>
    <name evidence="3" type="ORF">AB3G37_15025</name>
</gene>
<feature type="compositionally biased region" description="Basic and acidic residues" evidence="1">
    <location>
        <begin position="460"/>
        <end position="470"/>
    </location>
</feature>
<feature type="region of interest" description="Disordered" evidence="1">
    <location>
        <begin position="1"/>
        <end position="23"/>
    </location>
</feature>
<dbReference type="InterPro" id="IPR024459">
    <property type="entry name" value="Acb1-like_N"/>
</dbReference>
<protein>
    <submittedName>
        <fullName evidence="3">Phage portal protein</fullName>
    </submittedName>
</protein>